<dbReference type="STRING" id="52694.ACWI_04120"/>
<dbReference type="PANTHER" id="PTHR43531">
    <property type="entry name" value="PROTEIN ICFG"/>
    <property type="match status" value="1"/>
</dbReference>
<evidence type="ECO:0000259" key="6">
    <source>
        <dbReference type="PROSITE" id="PS50885"/>
    </source>
</evidence>
<dbReference type="PRINTS" id="PR00260">
    <property type="entry name" value="CHEMTRNSDUCR"/>
</dbReference>
<evidence type="ECO:0000313" key="7">
    <source>
        <dbReference type="EMBL" id="OFV72162.1"/>
    </source>
</evidence>
<gene>
    <name evidence="7" type="primary">tap_4</name>
    <name evidence="7" type="ORF">ACWI_04120</name>
    <name evidence="8" type="ORF">LNN31_05765</name>
</gene>
<dbReference type="PROSITE" id="PS50885">
    <property type="entry name" value="HAMP"/>
    <property type="match status" value="1"/>
</dbReference>
<dbReference type="Pfam" id="PF00015">
    <property type="entry name" value="MCPsignal"/>
    <property type="match status" value="1"/>
</dbReference>
<dbReference type="PANTHER" id="PTHR43531:SF11">
    <property type="entry name" value="METHYL-ACCEPTING CHEMOTAXIS PROTEIN 3"/>
    <property type="match status" value="1"/>
</dbReference>
<dbReference type="SMART" id="SM00304">
    <property type="entry name" value="HAMP"/>
    <property type="match status" value="2"/>
</dbReference>
<keyword evidence="1" id="KW-0145">Chemotaxis</keyword>
<evidence type="ECO:0000259" key="5">
    <source>
        <dbReference type="PROSITE" id="PS50111"/>
    </source>
</evidence>
<keyword evidence="4" id="KW-0472">Membrane</keyword>
<evidence type="ECO:0000313" key="8">
    <source>
        <dbReference type="EMBL" id="UYO63922.1"/>
    </source>
</evidence>
<dbReference type="AlphaFoldDB" id="A0A1F2PN78"/>
<dbReference type="GO" id="GO:0007165">
    <property type="term" value="P:signal transduction"/>
    <property type="evidence" value="ECO:0007669"/>
    <property type="project" value="UniProtKB-KW"/>
</dbReference>
<protein>
    <submittedName>
        <fullName evidence="7 8">Methyl-accepting chemotaxis protein</fullName>
    </submittedName>
</protein>
<dbReference type="SUPFAM" id="SSF58104">
    <property type="entry name" value="Methyl-accepting chemotaxis protein (MCP) signaling domain"/>
    <property type="match status" value="1"/>
</dbReference>
<dbReference type="InterPro" id="IPR004090">
    <property type="entry name" value="Chemotax_Me-accpt_rcpt"/>
</dbReference>
<dbReference type="CDD" id="cd11386">
    <property type="entry name" value="MCP_signal"/>
    <property type="match status" value="1"/>
</dbReference>
<keyword evidence="10" id="KW-1185">Reference proteome</keyword>
<dbReference type="EMBL" id="LKEU01000012">
    <property type="protein sequence ID" value="OFV72162.1"/>
    <property type="molecule type" value="Genomic_DNA"/>
</dbReference>
<dbReference type="SMART" id="SM00283">
    <property type="entry name" value="MA"/>
    <property type="match status" value="1"/>
</dbReference>
<evidence type="ECO:0000313" key="9">
    <source>
        <dbReference type="Proteomes" id="UP000176244"/>
    </source>
</evidence>
<reference evidence="8" key="2">
    <citation type="submission" date="2021-11" db="EMBL/GenBank/DDBJ databases">
        <title>Isoprene-degrading acetogen.</title>
        <authorList>
            <person name="Yang Y."/>
            <person name="Jin H."/>
            <person name="Yan J."/>
        </authorList>
    </citation>
    <scope>NUCLEOTIDE SEQUENCE</scope>
    <source>
        <strain evidence="8">Berkeley</strain>
    </source>
</reference>
<dbReference type="GO" id="GO:0006935">
    <property type="term" value="P:chemotaxis"/>
    <property type="evidence" value="ECO:0007669"/>
    <property type="project" value="UniProtKB-KW"/>
</dbReference>
<keyword evidence="3" id="KW-0807">Transducer</keyword>
<dbReference type="Pfam" id="PF18947">
    <property type="entry name" value="HAMP_2"/>
    <property type="match status" value="1"/>
</dbReference>
<dbReference type="OrthoDB" id="9765776at2"/>
<dbReference type="Proteomes" id="UP000176244">
    <property type="component" value="Unassembled WGS sequence"/>
</dbReference>
<comment type="similarity">
    <text evidence="2">Belongs to the methyl-accepting chemotaxis (MCP) protein family.</text>
</comment>
<feature type="transmembrane region" description="Helical" evidence="4">
    <location>
        <begin position="46"/>
        <end position="66"/>
    </location>
</feature>
<sequence length="769" mass="83207">MKNNKRKWIFQLGIPILAIYLLITCMALAIFSQNSLPESSMLNQPLIILAILGIGLCLNLGSLIILSSKYYKRSSKIAGILEHLTDGAGNLELSAIENDPDELSQVVMALVSKMQIYSDAASQLATGELSLEALPISNNDLLGRNLILIGESLSILEADTKKLSVMMDPDDVKPAAAGLSGIYLFLLDNISRIVTQNSAKIELYENAMDAIPYPMHILDTNSHWLFFNKTLENQLLQAGIIENREGAYGRKACEFGVEHCNTVECPENCSIYQLVNNGITTFDFEFLGAYLQKNSRLITNKKNKNIGFLEITMDLTSMVSINRYTEAEVSRLKENLLLLADGDLNFDLTIGEGNQYTNEIKEYFGAINMSLGVVKRSVGDLIGEANMLLDSIIKGKQIKADETSFRGSWQTIISGMNNILMEIAKPFDEISTVMDAISTGDLRTSITGQYEGGFDQMKQSVNGTVAQLNSVIEEISAVTREIGNGNLDIDDIQAYNGDFIGISNALNEIIKTLNTLLSEIYTAALQVSSGANQVAAGSQSLAQGATEQASSIEELTASIAEITDQTRENAKNANKARELTGVVRENADIGNGQMAEMQNAMIDINQSSKDISKIIKVIDDIAFQTNILALNAAVEAARAGVHGKGFAVVAEEVRTLAARSAEAAKETTRLIEGSINKVQHGTQMANETATALNDIVSGISEITDLMGNIALASNDQATGIAQINAGIDQVAQVVQQNSATSEESAAASEELSSQAELLKETIHQFTLRK</sequence>
<proteinExistence type="inferred from homology"/>
<dbReference type="PROSITE" id="PS50111">
    <property type="entry name" value="CHEMOTAXIS_TRANSDUC_2"/>
    <property type="match status" value="1"/>
</dbReference>
<dbReference type="GO" id="GO:0004888">
    <property type="term" value="F:transmembrane signaling receptor activity"/>
    <property type="evidence" value="ECO:0007669"/>
    <property type="project" value="InterPro"/>
</dbReference>
<feature type="transmembrane region" description="Helical" evidence="4">
    <location>
        <begin position="12"/>
        <end position="31"/>
    </location>
</feature>
<dbReference type="InterPro" id="IPR051310">
    <property type="entry name" value="MCP_chemotaxis"/>
</dbReference>
<accession>A0A1F2PN78</accession>
<evidence type="ECO:0000256" key="3">
    <source>
        <dbReference type="PROSITE-ProRule" id="PRU00284"/>
    </source>
</evidence>
<dbReference type="GO" id="GO:0016020">
    <property type="term" value="C:membrane"/>
    <property type="evidence" value="ECO:0007669"/>
    <property type="project" value="InterPro"/>
</dbReference>
<evidence type="ECO:0000313" key="10">
    <source>
        <dbReference type="Proteomes" id="UP001163550"/>
    </source>
</evidence>
<evidence type="ECO:0000256" key="2">
    <source>
        <dbReference type="ARBA" id="ARBA00029447"/>
    </source>
</evidence>
<keyword evidence="4" id="KW-1133">Transmembrane helix</keyword>
<dbReference type="Gene3D" id="1.20.120.1530">
    <property type="match status" value="1"/>
</dbReference>
<dbReference type="RefSeq" id="WP_070369776.1">
    <property type="nucleotide sequence ID" value="NZ_CABIIK010000054.1"/>
</dbReference>
<feature type="domain" description="Methyl-accepting transducer" evidence="5">
    <location>
        <begin position="523"/>
        <end position="752"/>
    </location>
</feature>
<dbReference type="EMBL" id="CP087994">
    <property type="protein sequence ID" value="UYO63922.1"/>
    <property type="molecule type" value="Genomic_DNA"/>
</dbReference>
<keyword evidence="4" id="KW-0812">Transmembrane</keyword>
<evidence type="ECO:0000256" key="1">
    <source>
        <dbReference type="ARBA" id="ARBA00022500"/>
    </source>
</evidence>
<dbReference type="FunFam" id="1.10.287.950:FF:000001">
    <property type="entry name" value="Methyl-accepting chemotaxis sensory transducer"/>
    <property type="match status" value="1"/>
</dbReference>
<name>A0A1F2PN78_9FIRM</name>
<feature type="domain" description="HAMP" evidence="6">
    <location>
        <begin position="421"/>
        <end position="473"/>
    </location>
</feature>
<dbReference type="InterPro" id="IPR003660">
    <property type="entry name" value="HAMP_dom"/>
</dbReference>
<evidence type="ECO:0000256" key="4">
    <source>
        <dbReference type="SAM" id="Phobius"/>
    </source>
</evidence>
<dbReference type="InterPro" id="IPR004089">
    <property type="entry name" value="MCPsignal_dom"/>
</dbReference>
<dbReference type="Gene3D" id="1.10.287.950">
    <property type="entry name" value="Methyl-accepting chemotaxis protein"/>
    <property type="match status" value="1"/>
</dbReference>
<organism evidence="7 9">
    <name type="scientific">Acetobacterium wieringae</name>
    <dbReference type="NCBI Taxonomy" id="52694"/>
    <lineage>
        <taxon>Bacteria</taxon>
        <taxon>Bacillati</taxon>
        <taxon>Bacillota</taxon>
        <taxon>Clostridia</taxon>
        <taxon>Eubacteriales</taxon>
        <taxon>Eubacteriaceae</taxon>
        <taxon>Acetobacterium</taxon>
    </lineage>
</organism>
<dbReference type="Proteomes" id="UP001163550">
    <property type="component" value="Chromosome"/>
</dbReference>
<reference evidence="7 9" key="1">
    <citation type="submission" date="2015-09" db="EMBL/GenBank/DDBJ databases">
        <title>Genome sequence of Acetobacterium wieringae DSM 1911.</title>
        <authorList>
            <person name="Poehlein A."/>
            <person name="Bengelsdorf F.R."/>
            <person name="Schiel-Bengelsdorf B."/>
            <person name="Duerre P."/>
            <person name="Daniel R."/>
        </authorList>
    </citation>
    <scope>NUCLEOTIDE SEQUENCE [LARGE SCALE GENOMIC DNA]</scope>
    <source>
        <strain evidence="7 9">DSM 1911</strain>
    </source>
</reference>